<dbReference type="PROSITE" id="PS51918">
    <property type="entry name" value="RADICAL_SAM"/>
    <property type="match status" value="1"/>
</dbReference>
<dbReference type="CDD" id="cd01335">
    <property type="entry name" value="Radical_SAM"/>
    <property type="match status" value="1"/>
</dbReference>
<keyword evidence="9" id="KW-1185">Reference proteome</keyword>
<dbReference type="SFLD" id="SFLDG01123">
    <property type="entry name" value="methyltransferase_(Class_B)"/>
    <property type="match status" value="1"/>
</dbReference>
<dbReference type="SMART" id="SM00729">
    <property type="entry name" value="Elp3"/>
    <property type="match status" value="1"/>
</dbReference>
<dbReference type="SFLD" id="SFLDG01082">
    <property type="entry name" value="B12-binding_domain_containing"/>
    <property type="match status" value="1"/>
</dbReference>
<dbReference type="Gene3D" id="3.40.50.280">
    <property type="entry name" value="Cobalamin-binding domain"/>
    <property type="match status" value="1"/>
</dbReference>
<dbReference type="SFLD" id="SFLDS00029">
    <property type="entry name" value="Radical_SAM"/>
    <property type="match status" value="1"/>
</dbReference>
<feature type="domain" description="Radical SAM core" evidence="7">
    <location>
        <begin position="180"/>
        <end position="404"/>
    </location>
</feature>
<reference evidence="9" key="1">
    <citation type="submission" date="2016-11" db="EMBL/GenBank/DDBJ databases">
        <title>Dehalogenimonas formicexedens sp. nov., a chlorinated alkane respiring bacterium isolated from contaminated groundwater.</title>
        <authorList>
            <person name="Key T.A."/>
            <person name="Bowman K.S."/>
            <person name="Lee I."/>
            <person name="Chun J."/>
            <person name="Albuquerque L."/>
            <person name="da Costa M.S."/>
            <person name="Rainey F.A."/>
            <person name="Moe W.M."/>
        </authorList>
    </citation>
    <scope>NUCLEOTIDE SEQUENCE [LARGE SCALE GENOMIC DNA]</scope>
    <source>
        <strain evidence="9">NSZ-14</strain>
    </source>
</reference>
<feature type="domain" description="B12-binding" evidence="6">
    <location>
        <begin position="8"/>
        <end position="149"/>
    </location>
</feature>
<dbReference type="RefSeq" id="WP_076003581.1">
    <property type="nucleotide sequence ID" value="NZ_CP018258.1"/>
</dbReference>
<keyword evidence="3" id="KW-0479">Metal-binding</keyword>
<gene>
    <name evidence="8" type="ORF">Dform_00447</name>
</gene>
<dbReference type="InterPro" id="IPR006158">
    <property type="entry name" value="Cobalamin-bd"/>
</dbReference>
<dbReference type="GO" id="GO:0031419">
    <property type="term" value="F:cobalamin binding"/>
    <property type="evidence" value="ECO:0007669"/>
    <property type="project" value="InterPro"/>
</dbReference>
<keyword evidence="5" id="KW-0411">Iron-sulfur</keyword>
<dbReference type="Pfam" id="PF04055">
    <property type="entry name" value="Radical_SAM"/>
    <property type="match status" value="1"/>
</dbReference>
<dbReference type="InterPro" id="IPR034466">
    <property type="entry name" value="Methyltransferase_Class_B"/>
</dbReference>
<dbReference type="SUPFAM" id="SSF102114">
    <property type="entry name" value="Radical SAM enzymes"/>
    <property type="match status" value="1"/>
</dbReference>
<evidence type="ECO:0000313" key="8">
    <source>
        <dbReference type="EMBL" id="APV43803.1"/>
    </source>
</evidence>
<evidence type="ECO:0000256" key="4">
    <source>
        <dbReference type="ARBA" id="ARBA00023004"/>
    </source>
</evidence>
<dbReference type="Proteomes" id="UP000185934">
    <property type="component" value="Chromosome"/>
</dbReference>
<evidence type="ECO:0000256" key="2">
    <source>
        <dbReference type="ARBA" id="ARBA00022691"/>
    </source>
</evidence>
<dbReference type="PANTHER" id="PTHR43409">
    <property type="entry name" value="ANAEROBIC MAGNESIUM-PROTOPORPHYRIN IX MONOMETHYL ESTER CYCLASE-RELATED"/>
    <property type="match status" value="1"/>
</dbReference>
<protein>
    <submittedName>
        <fullName evidence="8">Radical SAM superfamily enzyme YgiQ, UPF0313 family</fullName>
    </submittedName>
</protein>
<dbReference type="KEGG" id="dfo:Dform_00447"/>
<dbReference type="InterPro" id="IPR006638">
    <property type="entry name" value="Elp3/MiaA/NifB-like_rSAM"/>
</dbReference>
<dbReference type="InterPro" id="IPR007197">
    <property type="entry name" value="rSAM"/>
</dbReference>
<dbReference type="GO" id="GO:0003824">
    <property type="term" value="F:catalytic activity"/>
    <property type="evidence" value="ECO:0007669"/>
    <property type="project" value="InterPro"/>
</dbReference>
<dbReference type="GO" id="GO:0051539">
    <property type="term" value="F:4 iron, 4 sulfur cluster binding"/>
    <property type="evidence" value="ECO:0007669"/>
    <property type="project" value="UniProtKB-KW"/>
</dbReference>
<dbReference type="STRING" id="1839801.Dform_00447"/>
<accession>A0A1P8F5Q0</accession>
<dbReference type="PROSITE" id="PS51257">
    <property type="entry name" value="PROKAR_LIPOPROTEIN"/>
    <property type="match status" value="1"/>
</dbReference>
<dbReference type="GO" id="GO:0046872">
    <property type="term" value="F:metal ion binding"/>
    <property type="evidence" value="ECO:0007669"/>
    <property type="project" value="UniProtKB-KW"/>
</dbReference>
<dbReference type="InterPro" id="IPR023404">
    <property type="entry name" value="rSAM_horseshoe"/>
</dbReference>
<dbReference type="PROSITE" id="PS51332">
    <property type="entry name" value="B12_BINDING"/>
    <property type="match status" value="1"/>
</dbReference>
<name>A0A1P8F5Q0_9CHLR</name>
<comment type="cofactor">
    <cofactor evidence="1">
        <name>[4Fe-4S] cluster</name>
        <dbReference type="ChEBI" id="CHEBI:49883"/>
    </cofactor>
</comment>
<evidence type="ECO:0000259" key="6">
    <source>
        <dbReference type="PROSITE" id="PS51332"/>
    </source>
</evidence>
<keyword evidence="4" id="KW-0408">Iron</keyword>
<evidence type="ECO:0000256" key="5">
    <source>
        <dbReference type="ARBA" id="ARBA00023014"/>
    </source>
</evidence>
<dbReference type="InterPro" id="IPR051198">
    <property type="entry name" value="BchE-like"/>
</dbReference>
<evidence type="ECO:0000256" key="1">
    <source>
        <dbReference type="ARBA" id="ARBA00001966"/>
    </source>
</evidence>
<dbReference type="OrthoDB" id="9801424at2"/>
<dbReference type="AlphaFoldDB" id="A0A1P8F5Q0"/>
<dbReference type="Gene3D" id="3.80.30.20">
    <property type="entry name" value="tm_1862 like domain"/>
    <property type="match status" value="1"/>
</dbReference>
<evidence type="ECO:0000259" key="7">
    <source>
        <dbReference type="PROSITE" id="PS51918"/>
    </source>
</evidence>
<sequence length="513" mass="57599">MKVFLLEHPRRIAPERCNDIANAPLSSSLVTGCIAGMVQSLGHRVEIAEGFLDQLTYDEIHRRVAEFKPEILGVHLVYVWGNNEELFAFLRRLKTEGLVGKIVGYGYYPTFAYEEILKACPEFDGLFVGEPELSVAEWLAAGKPVPGMAWLDGNATIQIRRRDLNKDLDSLPDPVRTPAMMRMAEVNIEGSRGCYGKCTFCYINPYYGENSCWRPKSPERVIAEIDRIIAEYGPRKFYFTDPNFFGPGNIGRERALKLAAMLKERNIKFGIEGRVNDIRPEVISALVDAGFTEMLIGLESGRDESLTRLNKMTTVAQNEEALRVLRANGIEPSVGFIMFEPDSSLADVRTNFEFLKRNDLLKNIFTTANVLYHPQIILQGTSAYRTMQQEGRLILRDTTYEGRAAYSNAAVARLAEIIGRMTNHLFIAMNRVWQGQLNEPSNAAELYQVITKLLVERFENTLARLEAGERIDEPAADNIVAGTNSKIEAIFVTFPKGERYRITDPAIGCGCGS</sequence>
<dbReference type="InterPro" id="IPR058240">
    <property type="entry name" value="rSAM_sf"/>
</dbReference>
<dbReference type="EMBL" id="CP018258">
    <property type="protein sequence ID" value="APV43803.1"/>
    <property type="molecule type" value="Genomic_DNA"/>
</dbReference>
<organism evidence="8 9">
    <name type="scientific">Dehalogenimonas formicexedens</name>
    <dbReference type="NCBI Taxonomy" id="1839801"/>
    <lineage>
        <taxon>Bacteria</taxon>
        <taxon>Bacillati</taxon>
        <taxon>Chloroflexota</taxon>
        <taxon>Dehalococcoidia</taxon>
        <taxon>Dehalococcoidales</taxon>
        <taxon>Dehalococcoidaceae</taxon>
        <taxon>Dehalogenimonas</taxon>
    </lineage>
</organism>
<proteinExistence type="predicted"/>
<evidence type="ECO:0000256" key="3">
    <source>
        <dbReference type="ARBA" id="ARBA00022723"/>
    </source>
</evidence>
<keyword evidence="2" id="KW-0949">S-adenosyl-L-methionine</keyword>
<evidence type="ECO:0000313" key="9">
    <source>
        <dbReference type="Proteomes" id="UP000185934"/>
    </source>
</evidence>